<keyword evidence="1" id="KW-0472">Membrane</keyword>
<evidence type="ECO:0000313" key="2">
    <source>
        <dbReference type="EMBL" id="MDR9893029.1"/>
    </source>
</evidence>
<dbReference type="RefSeq" id="WP_208340249.1">
    <property type="nucleotide sequence ID" value="NZ_CAWQFN010000640.1"/>
</dbReference>
<reference evidence="3" key="1">
    <citation type="journal article" date="2021" name="Science">
        <title>Hunting the eagle killer: A cyanobacterial neurotoxin causes vacuolar myelinopathy.</title>
        <authorList>
            <person name="Breinlinger S."/>
            <person name="Phillips T.J."/>
            <person name="Haram B.N."/>
            <person name="Mares J."/>
            <person name="Martinez Yerena J.A."/>
            <person name="Hrouzek P."/>
            <person name="Sobotka R."/>
            <person name="Henderson W.M."/>
            <person name="Schmieder P."/>
            <person name="Williams S.M."/>
            <person name="Lauderdale J.D."/>
            <person name="Wilde H.D."/>
            <person name="Gerrin W."/>
            <person name="Kust A."/>
            <person name="Washington J.W."/>
            <person name="Wagner C."/>
            <person name="Geier B."/>
            <person name="Liebeke M."/>
            <person name="Enke H."/>
            <person name="Niedermeyer T.H.J."/>
            <person name="Wilde S.B."/>
        </authorList>
    </citation>
    <scope>NUCLEOTIDE SEQUENCE [LARGE SCALE GENOMIC DNA]</scope>
    <source>
        <strain evidence="3">Thurmond2011</strain>
    </source>
</reference>
<keyword evidence="1" id="KW-0812">Transmembrane</keyword>
<keyword evidence="3" id="KW-1185">Reference proteome</keyword>
<dbReference type="EMBL" id="JAALHA020000001">
    <property type="protein sequence ID" value="MDR9893029.1"/>
    <property type="molecule type" value="Genomic_DNA"/>
</dbReference>
<accession>A0AAP5M885</accession>
<protein>
    <submittedName>
        <fullName evidence="2">Uncharacterized protein</fullName>
    </submittedName>
</protein>
<dbReference type="Proteomes" id="UP000667802">
    <property type="component" value="Unassembled WGS sequence"/>
</dbReference>
<gene>
    <name evidence="2" type="ORF">G7B40_000315</name>
</gene>
<name>A0AAP5M885_9CYAN</name>
<sequence length="742" mass="86633">MCSLNAYSGKVEIYEFSRGFSEVCEKDRWISGGFGNAIDRSNYNRQIPAPIQQFINNNQNIFGIPTGFAPATEEVALIARVIDDRYCVLAVANYQGKDNTGRDGIVGYRYFWLDKNSEINKHFKLDGVGTLLNWWLKNPNVFDMNPKSFTGNKLVCDEYIEDISSNDINSSYQQKYSIYPSILTLANYKGDIRRELHTQAVEAAKKAGLPLAWAWNVRKLYFPEMYVAIWCENEAAKQTIERELATKGVTKEDTLATPQIAIEKRIDGDYLAENEKSIAKILDEFVFANSEYNANTRSEKASAIVEILSNEEGLNWSNFFVAENQHIKHLKTDTDPRKESVKYYALLPLLIPEEIVKWLKWLRGTRNKKHIIISFETQKNIVDFIQNKSQKIVVYKRIYDGISILLNEVLYNNTSIFKLCKWLLVTHKDNIWSISLNNYVANIVEFLDREREPSNESGVFSGQVTQEFLIKLRSDLFNEQVTTNKPGYKNLAKLLSQRVETEINYFSKQYKEQLLDVNLLSAICYQYSEKNIPYNVLSKLEHNHKNKISIILHVSPKEKRYHLRIWRNRLILGTLTLGFLIFLFQFFSILHLSNPSNISLKESIDKCKNVDNNTNQYSDKKQQLQRCEEEIERLLPGEIDKLSRLSKSETPDEEKDKLRERETYRYIIKNNKFINSSVVLKLQKNKEIDQYVLNILKYLQQSIERKEPFQEILKNLQNCANKNEVEEFKNCVQNFEIYKNKR</sequence>
<keyword evidence="1" id="KW-1133">Transmembrane helix</keyword>
<evidence type="ECO:0000313" key="3">
    <source>
        <dbReference type="Proteomes" id="UP000667802"/>
    </source>
</evidence>
<dbReference type="AlphaFoldDB" id="A0AAP5M885"/>
<organism evidence="2 3">
    <name type="scientific">Aetokthonos hydrillicola Thurmond2011</name>
    <dbReference type="NCBI Taxonomy" id="2712845"/>
    <lineage>
        <taxon>Bacteria</taxon>
        <taxon>Bacillati</taxon>
        <taxon>Cyanobacteriota</taxon>
        <taxon>Cyanophyceae</taxon>
        <taxon>Nostocales</taxon>
        <taxon>Hapalosiphonaceae</taxon>
        <taxon>Aetokthonos</taxon>
    </lineage>
</organism>
<feature type="transmembrane region" description="Helical" evidence="1">
    <location>
        <begin position="570"/>
        <end position="592"/>
    </location>
</feature>
<comment type="caution">
    <text evidence="2">The sequence shown here is derived from an EMBL/GenBank/DDBJ whole genome shotgun (WGS) entry which is preliminary data.</text>
</comment>
<evidence type="ECO:0000256" key="1">
    <source>
        <dbReference type="SAM" id="Phobius"/>
    </source>
</evidence>
<proteinExistence type="predicted"/>